<accession>A0A183J188</accession>
<protein>
    <submittedName>
        <fullName evidence="1 3">Uncharacterized protein</fullName>
    </submittedName>
</protein>
<reference evidence="3" key="1">
    <citation type="submission" date="2016-06" db="UniProtKB">
        <authorList>
            <consortium name="WormBaseParasite"/>
        </authorList>
    </citation>
    <scope>IDENTIFICATION</scope>
</reference>
<dbReference type="WBParaSite" id="SBAD_0000998401-mRNA-1">
    <property type="protein sequence ID" value="SBAD_0000998401-mRNA-1"/>
    <property type="gene ID" value="SBAD_0000998401"/>
</dbReference>
<name>A0A183J188_9BILA</name>
<evidence type="ECO:0000313" key="1">
    <source>
        <dbReference type="EMBL" id="VDP24514.1"/>
    </source>
</evidence>
<reference evidence="1 2" key="2">
    <citation type="submission" date="2018-11" db="EMBL/GenBank/DDBJ databases">
        <authorList>
            <consortium name="Pathogen Informatics"/>
        </authorList>
    </citation>
    <scope>NUCLEOTIDE SEQUENCE [LARGE SCALE GENOMIC DNA]</scope>
</reference>
<dbReference type="Proteomes" id="UP000270296">
    <property type="component" value="Unassembled WGS sequence"/>
</dbReference>
<dbReference type="EMBL" id="UZAM01012979">
    <property type="protein sequence ID" value="VDP24514.1"/>
    <property type="molecule type" value="Genomic_DNA"/>
</dbReference>
<evidence type="ECO:0000313" key="3">
    <source>
        <dbReference type="WBParaSite" id="SBAD_0000998401-mRNA-1"/>
    </source>
</evidence>
<organism evidence="3">
    <name type="scientific">Soboliphyme baturini</name>
    <dbReference type="NCBI Taxonomy" id="241478"/>
    <lineage>
        <taxon>Eukaryota</taxon>
        <taxon>Metazoa</taxon>
        <taxon>Ecdysozoa</taxon>
        <taxon>Nematoda</taxon>
        <taxon>Enoplea</taxon>
        <taxon>Dorylaimia</taxon>
        <taxon>Dioctophymatida</taxon>
        <taxon>Dioctophymatoidea</taxon>
        <taxon>Soboliphymatidae</taxon>
        <taxon>Soboliphyme</taxon>
    </lineage>
</organism>
<keyword evidence="2" id="KW-1185">Reference proteome</keyword>
<gene>
    <name evidence="1" type="ORF">SBAD_LOCUS9637</name>
</gene>
<dbReference type="AlphaFoldDB" id="A0A183J188"/>
<sequence>MFNTGVRSMAAVRRVYTDEFESDLEAPPASSVNRCSKLLLLRSFTQDSNLTRNDEPVCYERFQRNGAFFAMPVQETGYRSCTAAKTTAITTRKNKIYSEAKVDLARATAEGDSRSFSPVPPPRRSKNVSVQQMNQILDDVKSEQTFSRVIRSVNPTNIDDCLPFSSCLLRLEDFYLACHSATVPAKLLIRSVIDLVLYHNELNKMLSETRFQELEEELRKIELDFRAQRS</sequence>
<evidence type="ECO:0000313" key="2">
    <source>
        <dbReference type="Proteomes" id="UP000270296"/>
    </source>
</evidence>
<proteinExistence type="predicted"/>